<accession>A0A644VU75</accession>
<dbReference type="EMBL" id="VSSQ01000448">
    <property type="protein sequence ID" value="MPL94951.1"/>
    <property type="molecule type" value="Genomic_DNA"/>
</dbReference>
<protein>
    <recommendedName>
        <fullName evidence="3">NAD-specific glutamate dehydrogenase</fullName>
    </recommendedName>
</protein>
<proteinExistence type="predicted"/>
<feature type="region of interest" description="Disordered" evidence="1">
    <location>
        <begin position="581"/>
        <end position="657"/>
    </location>
</feature>
<reference evidence="2" key="1">
    <citation type="submission" date="2019-08" db="EMBL/GenBank/DDBJ databases">
        <authorList>
            <person name="Kucharzyk K."/>
            <person name="Murdoch R.W."/>
            <person name="Higgins S."/>
            <person name="Loffler F."/>
        </authorList>
    </citation>
    <scope>NUCLEOTIDE SEQUENCE</scope>
</reference>
<evidence type="ECO:0008006" key="3">
    <source>
        <dbReference type="Google" id="ProtNLM"/>
    </source>
</evidence>
<feature type="compositionally biased region" description="Polar residues" evidence="1">
    <location>
        <begin position="584"/>
        <end position="593"/>
    </location>
</feature>
<sequence length="657" mass="70603">MQISNMRPDFEAASRFEMFISQLLTKSCDFAAKNGLAGLARDGKGRRRMPAPPVRVAARSELVADRLHVGVGCGLLAAHTQPVQRTDIGLDRGEDGVGVGGRAGDDAAVLLHPDAHRRLRVGALGHRLHLIDLQLRLGRVDCLHRLEAGVDRAVTGAGRALLDAVDQHLQLGFLTVRTADHAQPFHLQVVVLGIGSAVRHQRDQILVIDLLLAVGERLEPHEDVVELVLGQIEAQILQLGAQRGAARMLAHRDVGLGDADIGGLHDLEGLDVLQHAVLMDARLVQEGVLADDRLVELHREARDLADAAAEVHDLRGVDAGGVGHQIATHLHRHHHLFECGVAGAFAQAVDRAFDLPRARGNGGERVRRRHAEVVVAMGGEDDLVGARHLFEQHRDDLGRFLRQGIADGIGNVDRRGAGLDRGLDHAAQVIAFGADRVHRRPLHVLAQVAGVVHGVGDALDHLVLIEVGDAAVARRGADEGVDTGARRVFHRLPAAVDVLVIRAREAADHRILGVLRDIGHRFEIAFRGDREAGLDDVDAHLVESLGNLQLLVMGHRRAGRLFAVTQGGVENQDTGFVGHVRSHGNVSSGSSLASGKPEGQRSRGLREGRALDTPERSRPKARSEAAKKKETTDGQAGGEGPGTVRRNVQHPCHGRGL</sequence>
<organism evidence="2">
    <name type="scientific">bioreactor metagenome</name>
    <dbReference type="NCBI Taxonomy" id="1076179"/>
    <lineage>
        <taxon>unclassified sequences</taxon>
        <taxon>metagenomes</taxon>
        <taxon>ecological metagenomes</taxon>
    </lineage>
</organism>
<dbReference type="AlphaFoldDB" id="A0A644VU75"/>
<evidence type="ECO:0000256" key="1">
    <source>
        <dbReference type="SAM" id="MobiDB-lite"/>
    </source>
</evidence>
<evidence type="ECO:0000313" key="2">
    <source>
        <dbReference type="EMBL" id="MPL94951.1"/>
    </source>
</evidence>
<feature type="compositionally biased region" description="Basic and acidic residues" evidence="1">
    <location>
        <begin position="598"/>
        <end position="632"/>
    </location>
</feature>
<gene>
    <name evidence="2" type="ORF">SDC9_41114</name>
</gene>
<name>A0A644VU75_9ZZZZ</name>
<comment type="caution">
    <text evidence="2">The sequence shown here is derived from an EMBL/GenBank/DDBJ whole genome shotgun (WGS) entry which is preliminary data.</text>
</comment>